<feature type="compositionally biased region" description="Acidic residues" evidence="1">
    <location>
        <begin position="71"/>
        <end position="80"/>
    </location>
</feature>
<feature type="compositionally biased region" description="Low complexity" evidence="1">
    <location>
        <begin position="1316"/>
        <end position="1331"/>
    </location>
</feature>
<feature type="region of interest" description="Disordered" evidence="1">
    <location>
        <begin position="1308"/>
        <end position="1331"/>
    </location>
</feature>
<proteinExistence type="predicted"/>
<sequence length="1456" mass="158882">MMTNLWTRSSTSPLQAKTILPLNSSRLLAHGNTLDHTNPENTNNQQAMPFWESPQINRSTLEHTPLSTREDDADDVEEGDSLPPYSDIPRPPLHTTTTTANETNGGGGLDGSANGSKKTHKAISIVDDDDEPFMLRRNRRNSNRNNNSYDDGFVGDIHNDADDEYGGDYSSTTNTPSKHRHQNPTKRYYRSSLVYAYLHHWFTCRCITNNSSSCKLPKRVLMMLFYIFLLMVILLCSSGIGYIIAQDGSPFVPDEVVANGKDVGSANSGSGSGSTTVTTNNNSGGKQIFNKYNKLPPPPSNLHNICSDWITQTGRQKCQDICNASACCSLPQTDKNSCWEEQADDCATYRSGCMGYELYGYVDDNNNGDDGDEGDERIVDNEPADTPLSSKTQLPPPPLDLPNLCSPLSLQTPTGFNSCSTACRPSRCCHPEVYECAVLDESEISESGGKSYCEGYEGPCGGVVESWRGSGHAVGGGVGGGDGIEDTNSNQVMLQCNSANLNPPDSCIDACKPAACCYVSTAYLPIEQLFDQHYGIDNNPMRSVDSCASNVGFCQQYGSCEHLNHLKDTSGWHSEDYTYELDIEGVCMAEHIAQFGALECSNVCQPAHCCFSKEYACDDVQLGHLNCDDYSKCQVLYPAPKSMGELLKLAEHIDEVCSIDAMNSVEARSECQDQCKGHLCCFDDGVVLASILIVLAAYGCANDARCEILVNTPESAISNANNNQANSNTISSNEGSTNTNNNTVGGIQSGGPSVDAFVTELEETCSPESLRSLEGIRQCHNKCQTHLCCFSHDDSVTGEDCSNVHVEGCTAYAACKNLVDGDSPIFTDTTVSKDLDEVNMAVRDACTLPDNPLLITQDWVAGCHSVCAQRLCCLVDSRIGSSCLDSVGEQECSSYAPCQILIDNSGGEITDVSKIEGKINIESVCNHDVDGDTPLYDSCRDVCDLRSCCFERYAQNSCYEMETEWCEEFKSCEFVGLHFTSGTTEAVTNTINDICSRQYLLSHGLDECEKACQPHECCFMEDHKCSDVSLTGCDRVEACSNFFVPQNEDLIIEKCSSRIKIDCHIYGPCVTFFNGYYVSPTETAQPSFNDLCTSSQLGKNWNICRSHCEPFECCFNNGSCYESNRIKCDEYSICEEFFDDATTNTANLVPRPSTISGGSGISLSSFNEICSPSNLGKNWNACISHCEPYECCFEDTGEGPCDMTVQQCREYSICKEFFGDADMVETDTAPTSPSVVITSGNAKPAISLASFNEICSPSNLGKNWNACISHCEPYECCFEDTGEGPCYMTIQECRDYGVCEEFFGGEASASGTSNAVPVPSVSSGTTNSGNSNPTIDLATFNDLCENYLSANWNACISHCEPYECCFEDTGEGPCDKSEQQCKDYKVCKEFFGNPGEDMNTNAVAPVASLSYNTTPQQNDGLDYSELVALAKACNADQLSKDRQQFCRDHSICEFMF</sequence>
<evidence type="ECO:0000313" key="4">
    <source>
        <dbReference type="Proteomes" id="UP000001449"/>
    </source>
</evidence>
<feature type="transmembrane region" description="Helical" evidence="2">
    <location>
        <begin position="220"/>
        <end position="245"/>
    </location>
</feature>
<keyword evidence="2" id="KW-1133">Transmembrane helix</keyword>
<dbReference type="eggNOG" id="ENOG502T77X">
    <property type="taxonomic scope" value="Eukaryota"/>
</dbReference>
<reference evidence="3 4" key="1">
    <citation type="journal article" date="2004" name="Science">
        <title>The genome of the diatom Thalassiosira pseudonana: ecology, evolution, and metabolism.</title>
        <authorList>
            <person name="Armbrust E.V."/>
            <person name="Berges J.A."/>
            <person name="Bowler C."/>
            <person name="Green B.R."/>
            <person name="Martinez D."/>
            <person name="Putnam N.H."/>
            <person name="Zhou S."/>
            <person name="Allen A.E."/>
            <person name="Apt K.E."/>
            <person name="Bechner M."/>
            <person name="Brzezinski M.A."/>
            <person name="Chaal B.K."/>
            <person name="Chiovitti A."/>
            <person name="Davis A.K."/>
            <person name="Demarest M.S."/>
            <person name="Detter J.C."/>
            <person name="Glavina T."/>
            <person name="Goodstein D."/>
            <person name="Hadi M.Z."/>
            <person name="Hellsten U."/>
            <person name="Hildebrand M."/>
            <person name="Jenkins B.D."/>
            <person name="Jurka J."/>
            <person name="Kapitonov V.V."/>
            <person name="Kroger N."/>
            <person name="Lau W.W."/>
            <person name="Lane T.W."/>
            <person name="Larimer F.W."/>
            <person name="Lippmeier J.C."/>
            <person name="Lucas S."/>
            <person name="Medina M."/>
            <person name="Montsant A."/>
            <person name="Obornik M."/>
            <person name="Parker M.S."/>
            <person name="Palenik B."/>
            <person name="Pazour G.J."/>
            <person name="Richardson P.M."/>
            <person name="Rynearson T.A."/>
            <person name="Saito M.A."/>
            <person name="Schwartz D.C."/>
            <person name="Thamatrakoln K."/>
            <person name="Valentin K."/>
            <person name="Vardi A."/>
            <person name="Wilkerson F.P."/>
            <person name="Rokhsar D.S."/>
        </authorList>
    </citation>
    <scope>NUCLEOTIDE SEQUENCE [LARGE SCALE GENOMIC DNA]</scope>
    <source>
        <strain evidence="3 4">CCMP1335</strain>
    </source>
</reference>
<keyword evidence="2" id="KW-0812">Transmembrane</keyword>
<dbReference type="PaxDb" id="35128-Thaps2987"/>
<protein>
    <submittedName>
        <fullName evidence="3">Uncharacterized protein</fullName>
    </submittedName>
</protein>
<evidence type="ECO:0000256" key="2">
    <source>
        <dbReference type="SAM" id="Phobius"/>
    </source>
</evidence>
<dbReference type="RefSeq" id="XP_002288089.1">
    <property type="nucleotide sequence ID" value="XM_002288053.1"/>
</dbReference>
<accession>B8BVX4</accession>
<feature type="region of interest" description="Disordered" evidence="1">
    <location>
        <begin position="64"/>
        <end position="125"/>
    </location>
</feature>
<dbReference type="GeneID" id="7450475"/>
<evidence type="ECO:0000256" key="1">
    <source>
        <dbReference type="SAM" id="MobiDB-lite"/>
    </source>
</evidence>
<dbReference type="InParanoid" id="B8BVX4"/>
<name>B8BVX4_THAPS</name>
<dbReference type="HOGENOM" id="CLU_251036_0_0_1"/>
<dbReference type="OMA" id="ACISHCE"/>
<keyword evidence="2" id="KW-0472">Membrane</keyword>
<keyword evidence="4" id="KW-1185">Reference proteome</keyword>
<feature type="compositionally biased region" description="Low complexity" evidence="1">
    <location>
        <begin position="720"/>
        <end position="743"/>
    </location>
</feature>
<feature type="region of interest" description="Disordered" evidence="1">
    <location>
        <begin position="720"/>
        <end position="746"/>
    </location>
</feature>
<feature type="region of interest" description="Disordered" evidence="1">
    <location>
        <begin position="164"/>
        <end position="184"/>
    </location>
</feature>
<organism evidence="3 4">
    <name type="scientific">Thalassiosira pseudonana</name>
    <name type="common">Marine diatom</name>
    <name type="synonym">Cyclotella nana</name>
    <dbReference type="NCBI Taxonomy" id="35128"/>
    <lineage>
        <taxon>Eukaryota</taxon>
        <taxon>Sar</taxon>
        <taxon>Stramenopiles</taxon>
        <taxon>Ochrophyta</taxon>
        <taxon>Bacillariophyta</taxon>
        <taxon>Coscinodiscophyceae</taxon>
        <taxon>Thalassiosirophycidae</taxon>
        <taxon>Thalassiosirales</taxon>
        <taxon>Thalassiosiraceae</taxon>
        <taxon>Thalassiosira</taxon>
    </lineage>
</organism>
<dbReference type="Proteomes" id="UP000001449">
    <property type="component" value="Chromosome 2"/>
</dbReference>
<dbReference type="KEGG" id="tps:THAPSDRAFT_2987"/>
<evidence type="ECO:0000313" key="3">
    <source>
        <dbReference type="EMBL" id="EED95532.1"/>
    </source>
</evidence>
<feature type="region of interest" description="Disordered" evidence="1">
    <location>
        <begin position="364"/>
        <end position="396"/>
    </location>
</feature>
<dbReference type="EMBL" id="CM000639">
    <property type="protein sequence ID" value="EED95532.1"/>
    <property type="molecule type" value="Genomic_DNA"/>
</dbReference>
<feature type="compositionally biased region" description="Acidic residues" evidence="1">
    <location>
        <begin position="366"/>
        <end position="375"/>
    </location>
</feature>
<feature type="region of interest" description="Disordered" evidence="1">
    <location>
        <begin position="136"/>
        <end position="155"/>
    </location>
</feature>
<gene>
    <name evidence="3" type="ORF">THAPSDRAFT_2987</name>
</gene>
<reference evidence="3 4" key="2">
    <citation type="journal article" date="2008" name="Nature">
        <title>The Phaeodactylum genome reveals the evolutionary history of diatom genomes.</title>
        <authorList>
            <person name="Bowler C."/>
            <person name="Allen A.E."/>
            <person name="Badger J.H."/>
            <person name="Grimwood J."/>
            <person name="Jabbari K."/>
            <person name="Kuo A."/>
            <person name="Maheswari U."/>
            <person name="Martens C."/>
            <person name="Maumus F."/>
            <person name="Otillar R.P."/>
            <person name="Rayko E."/>
            <person name="Salamov A."/>
            <person name="Vandepoele K."/>
            <person name="Beszteri B."/>
            <person name="Gruber A."/>
            <person name="Heijde M."/>
            <person name="Katinka M."/>
            <person name="Mock T."/>
            <person name="Valentin K."/>
            <person name="Verret F."/>
            <person name="Berges J.A."/>
            <person name="Brownlee C."/>
            <person name="Cadoret J.P."/>
            <person name="Chiovitti A."/>
            <person name="Choi C.J."/>
            <person name="Coesel S."/>
            <person name="De Martino A."/>
            <person name="Detter J.C."/>
            <person name="Durkin C."/>
            <person name="Falciatore A."/>
            <person name="Fournet J."/>
            <person name="Haruta M."/>
            <person name="Huysman M.J."/>
            <person name="Jenkins B.D."/>
            <person name="Jiroutova K."/>
            <person name="Jorgensen R.E."/>
            <person name="Joubert Y."/>
            <person name="Kaplan A."/>
            <person name="Kroger N."/>
            <person name="Kroth P.G."/>
            <person name="La Roche J."/>
            <person name="Lindquist E."/>
            <person name="Lommer M."/>
            <person name="Martin-Jezequel V."/>
            <person name="Lopez P.J."/>
            <person name="Lucas S."/>
            <person name="Mangogna M."/>
            <person name="McGinnis K."/>
            <person name="Medlin L.K."/>
            <person name="Montsant A."/>
            <person name="Oudot-Le Secq M.P."/>
            <person name="Napoli C."/>
            <person name="Obornik M."/>
            <person name="Parker M.S."/>
            <person name="Petit J.L."/>
            <person name="Porcel B.M."/>
            <person name="Poulsen N."/>
            <person name="Robison M."/>
            <person name="Rychlewski L."/>
            <person name="Rynearson T.A."/>
            <person name="Schmutz J."/>
            <person name="Shapiro H."/>
            <person name="Siaut M."/>
            <person name="Stanley M."/>
            <person name="Sussman M.R."/>
            <person name="Taylor A.R."/>
            <person name="Vardi A."/>
            <person name="von Dassow P."/>
            <person name="Vyverman W."/>
            <person name="Willis A."/>
            <person name="Wyrwicz L.S."/>
            <person name="Rokhsar D.S."/>
            <person name="Weissenbach J."/>
            <person name="Armbrust E.V."/>
            <person name="Green B.R."/>
            <person name="Van de Peer Y."/>
            <person name="Grigoriev I.V."/>
        </authorList>
    </citation>
    <scope>NUCLEOTIDE SEQUENCE [LARGE SCALE GENOMIC DNA]</scope>
    <source>
        <strain evidence="3 4">CCMP1335</strain>
    </source>
</reference>